<accession>A0A139IKY0</accession>
<name>A0A139IKY0_9PEZI</name>
<sequence>MHVCAMPNPKRFLRRGGTKQAKVLQSAVSSDDGTLAKVYSRPSPTCASEPSLFGITPRNLVLIDGPLLQRASRVESLIYHESIIISITISPEPPRGFSGVQKLVERGRMVGIWQAGIDVAEPWKAGRSIEAPGVAREGACYGKMLAPAITFHDGTYAIRDMPAETMLNNATFSWSDIPVTGPNPAFFVLIAGPGIHNGTHAKKSALGMGKVNLTYMHEEGDLMMHGGSFYLTRCILQSAVGEYDVAIQDFSTEISRRPRIPITRWALDAQTKDSNTNGHQMMDNKTEKWRDPIPDTVD</sequence>
<evidence type="ECO:0000313" key="2">
    <source>
        <dbReference type="EMBL" id="KXT15401.1"/>
    </source>
</evidence>
<feature type="region of interest" description="Disordered" evidence="1">
    <location>
        <begin position="271"/>
        <end position="298"/>
    </location>
</feature>
<proteinExistence type="predicted"/>
<dbReference type="EMBL" id="LFZO01000059">
    <property type="protein sequence ID" value="KXT15401.1"/>
    <property type="molecule type" value="Genomic_DNA"/>
</dbReference>
<keyword evidence="3" id="KW-1185">Reference proteome</keyword>
<reference evidence="2 3" key="1">
    <citation type="submission" date="2015-07" db="EMBL/GenBank/DDBJ databases">
        <title>Comparative genomics of the Sigatoka disease complex on banana suggests a link between parallel evolutionary changes in Pseudocercospora fijiensis and Pseudocercospora eumusae and increased virulence on the banana host.</title>
        <authorList>
            <person name="Chang T.-C."/>
            <person name="Salvucci A."/>
            <person name="Crous P.W."/>
            <person name="Stergiopoulos I."/>
        </authorList>
    </citation>
    <scope>NUCLEOTIDE SEQUENCE [LARGE SCALE GENOMIC DNA]</scope>
    <source>
        <strain evidence="2 3">CBS 116634</strain>
    </source>
</reference>
<evidence type="ECO:0000313" key="3">
    <source>
        <dbReference type="Proteomes" id="UP000073492"/>
    </source>
</evidence>
<feature type="compositionally biased region" description="Basic and acidic residues" evidence="1">
    <location>
        <begin position="282"/>
        <end position="298"/>
    </location>
</feature>
<dbReference type="Proteomes" id="UP000073492">
    <property type="component" value="Unassembled WGS sequence"/>
</dbReference>
<protein>
    <submittedName>
        <fullName evidence="2">Uncharacterized protein</fullName>
    </submittedName>
</protein>
<dbReference type="OrthoDB" id="5357734at2759"/>
<dbReference type="STRING" id="113226.A0A139IKY0"/>
<evidence type="ECO:0000256" key="1">
    <source>
        <dbReference type="SAM" id="MobiDB-lite"/>
    </source>
</evidence>
<organism evidence="2 3">
    <name type="scientific">Pseudocercospora musae</name>
    <dbReference type="NCBI Taxonomy" id="113226"/>
    <lineage>
        <taxon>Eukaryota</taxon>
        <taxon>Fungi</taxon>
        <taxon>Dikarya</taxon>
        <taxon>Ascomycota</taxon>
        <taxon>Pezizomycotina</taxon>
        <taxon>Dothideomycetes</taxon>
        <taxon>Dothideomycetidae</taxon>
        <taxon>Mycosphaerellales</taxon>
        <taxon>Mycosphaerellaceae</taxon>
        <taxon>Pseudocercospora</taxon>
    </lineage>
</organism>
<dbReference type="AlphaFoldDB" id="A0A139IKY0"/>
<gene>
    <name evidence="2" type="ORF">AC579_2217</name>
</gene>
<comment type="caution">
    <text evidence="2">The sequence shown here is derived from an EMBL/GenBank/DDBJ whole genome shotgun (WGS) entry which is preliminary data.</text>
</comment>